<dbReference type="InterPro" id="IPR036047">
    <property type="entry name" value="F-box-like_dom_sf"/>
</dbReference>
<feature type="domain" description="F-box" evidence="1">
    <location>
        <begin position="5"/>
        <end position="46"/>
    </location>
</feature>
<dbReference type="InterPro" id="IPR005174">
    <property type="entry name" value="KIB1-4_b-propeller"/>
</dbReference>
<dbReference type="AlphaFoldDB" id="A0A9J6A0S0"/>
<dbReference type="InterPro" id="IPR011044">
    <property type="entry name" value="Quino_amine_DH_bsu"/>
</dbReference>
<dbReference type="SUPFAM" id="SSF50969">
    <property type="entry name" value="YVTN repeat-like/Quinoprotein amine dehydrogenase"/>
    <property type="match status" value="1"/>
</dbReference>
<name>A0A9J6A0S0_SOLCO</name>
<accession>A0A9J6A0S0</accession>
<organism evidence="3 4">
    <name type="scientific">Solanum commersonii</name>
    <name type="common">Commerson's wild potato</name>
    <name type="synonym">Commerson's nightshade</name>
    <dbReference type="NCBI Taxonomy" id="4109"/>
    <lineage>
        <taxon>Eukaryota</taxon>
        <taxon>Viridiplantae</taxon>
        <taxon>Streptophyta</taxon>
        <taxon>Embryophyta</taxon>
        <taxon>Tracheophyta</taxon>
        <taxon>Spermatophyta</taxon>
        <taxon>Magnoliopsida</taxon>
        <taxon>eudicotyledons</taxon>
        <taxon>Gunneridae</taxon>
        <taxon>Pentapetalae</taxon>
        <taxon>asterids</taxon>
        <taxon>lamiids</taxon>
        <taxon>Solanales</taxon>
        <taxon>Solanaceae</taxon>
        <taxon>Solanoideae</taxon>
        <taxon>Solaneae</taxon>
        <taxon>Solanum</taxon>
    </lineage>
</organism>
<dbReference type="Pfam" id="PF00646">
    <property type="entry name" value="F-box"/>
    <property type="match status" value="1"/>
</dbReference>
<dbReference type="Proteomes" id="UP000824120">
    <property type="component" value="Chromosome 3"/>
</dbReference>
<keyword evidence="4" id="KW-1185">Reference proteome</keyword>
<feature type="domain" description="KIB1-4 beta-propeller" evidence="2">
    <location>
        <begin position="78"/>
        <end position="348"/>
    </location>
</feature>
<protein>
    <recommendedName>
        <fullName evidence="5">Ubiquitin-protein ligase</fullName>
    </recommendedName>
</protein>
<dbReference type="Pfam" id="PF03478">
    <property type="entry name" value="Beta-prop_KIB1-4"/>
    <property type="match status" value="1"/>
</dbReference>
<dbReference type="InterPro" id="IPR050942">
    <property type="entry name" value="F-box_BR-signaling"/>
</dbReference>
<evidence type="ECO:0000259" key="2">
    <source>
        <dbReference type="Pfam" id="PF03478"/>
    </source>
</evidence>
<dbReference type="InterPro" id="IPR001810">
    <property type="entry name" value="F-box_dom"/>
</dbReference>
<sequence length="377" mass="43141">MSADWSDLQQDLLFLIARRLNLIEDYFNFGTVCKSWHSATTKDNFNSDLPRTPWLMLAEEENDNGDGDGDGTCSCRKFFSLYNGMILKKKIPKASGKRCMESMGWLITVGKDEGEISLLHPFSGVHIELPHPNTMENYEHDRTGDLWTFYQKAVLSASPSHTSDYVLMVIEGSWSELSFWRPGDLRWNRIIWDEPSPPSSHVDVTYFNGHFYSVDYAGRLLDYDIAHPQPTRKLTAQLQFDTIDRQGQMMAMATGFPLTYIRFEDEEEDCIYGTTNFRVFQVDLPDGKVTETRELGDRAFFIGHSASLSIQASQFPGIKSNHIYFTDDFWETYLYYEEGGGFDMGVFSLVDGSIQPHYEALSLSRVGPPTWVTPTLY</sequence>
<dbReference type="PANTHER" id="PTHR44259">
    <property type="entry name" value="OS07G0183000 PROTEIN-RELATED"/>
    <property type="match status" value="1"/>
</dbReference>
<dbReference type="EMBL" id="JACXVP010000003">
    <property type="protein sequence ID" value="KAG5618072.1"/>
    <property type="molecule type" value="Genomic_DNA"/>
</dbReference>
<evidence type="ECO:0000259" key="1">
    <source>
        <dbReference type="Pfam" id="PF00646"/>
    </source>
</evidence>
<dbReference type="Gene3D" id="1.20.1280.50">
    <property type="match status" value="1"/>
</dbReference>
<gene>
    <name evidence="3" type="ORF">H5410_017896</name>
</gene>
<evidence type="ECO:0000313" key="3">
    <source>
        <dbReference type="EMBL" id="KAG5618072.1"/>
    </source>
</evidence>
<proteinExistence type="predicted"/>
<reference evidence="3 4" key="1">
    <citation type="submission" date="2020-09" db="EMBL/GenBank/DDBJ databases">
        <title>De no assembly of potato wild relative species, Solanum commersonii.</title>
        <authorList>
            <person name="Cho K."/>
        </authorList>
    </citation>
    <scope>NUCLEOTIDE SEQUENCE [LARGE SCALE GENOMIC DNA]</scope>
    <source>
        <strain evidence="3">LZ3.2</strain>
        <tissue evidence="3">Leaf</tissue>
    </source>
</reference>
<dbReference type="PANTHER" id="PTHR44259:SF96">
    <property type="entry name" value="F-BOX PROTEIN SKIP23-LIKE"/>
    <property type="match status" value="1"/>
</dbReference>
<dbReference type="OrthoDB" id="642536at2759"/>
<dbReference type="SUPFAM" id="SSF81383">
    <property type="entry name" value="F-box domain"/>
    <property type="match status" value="1"/>
</dbReference>
<evidence type="ECO:0000313" key="4">
    <source>
        <dbReference type="Proteomes" id="UP000824120"/>
    </source>
</evidence>
<evidence type="ECO:0008006" key="5">
    <source>
        <dbReference type="Google" id="ProtNLM"/>
    </source>
</evidence>
<comment type="caution">
    <text evidence="3">The sequence shown here is derived from an EMBL/GenBank/DDBJ whole genome shotgun (WGS) entry which is preliminary data.</text>
</comment>